<feature type="compositionally biased region" description="Polar residues" evidence="1">
    <location>
        <begin position="338"/>
        <end position="351"/>
    </location>
</feature>
<evidence type="ECO:0000313" key="3">
    <source>
        <dbReference type="Proteomes" id="UP000324800"/>
    </source>
</evidence>
<dbReference type="AlphaFoldDB" id="A0A5J4UKC1"/>
<protein>
    <submittedName>
        <fullName evidence="2">Uncharacterized protein</fullName>
    </submittedName>
</protein>
<dbReference type="EMBL" id="SNRW01015389">
    <property type="protein sequence ID" value="KAA6370432.1"/>
    <property type="molecule type" value="Genomic_DNA"/>
</dbReference>
<comment type="caution">
    <text evidence="2">The sequence shown here is derived from an EMBL/GenBank/DDBJ whole genome shotgun (WGS) entry which is preliminary data.</text>
</comment>
<organism evidence="2 3">
    <name type="scientific">Streblomastix strix</name>
    <dbReference type="NCBI Taxonomy" id="222440"/>
    <lineage>
        <taxon>Eukaryota</taxon>
        <taxon>Metamonada</taxon>
        <taxon>Preaxostyla</taxon>
        <taxon>Oxymonadida</taxon>
        <taxon>Streblomastigidae</taxon>
        <taxon>Streblomastix</taxon>
    </lineage>
</organism>
<accession>A0A5J4UKC1</accession>
<dbReference type="Proteomes" id="UP000324800">
    <property type="component" value="Unassembled WGS sequence"/>
</dbReference>
<proteinExistence type="predicted"/>
<reference evidence="2 3" key="1">
    <citation type="submission" date="2019-03" db="EMBL/GenBank/DDBJ databases">
        <title>Single cell metagenomics reveals metabolic interactions within the superorganism composed of flagellate Streblomastix strix and complex community of Bacteroidetes bacteria on its surface.</title>
        <authorList>
            <person name="Treitli S.C."/>
            <person name="Kolisko M."/>
            <person name="Husnik F."/>
            <person name="Keeling P."/>
            <person name="Hampl V."/>
        </authorList>
    </citation>
    <scope>NUCLEOTIDE SEQUENCE [LARGE SCALE GENOMIC DNA]</scope>
    <source>
        <strain evidence="2">ST1C</strain>
    </source>
</reference>
<evidence type="ECO:0000313" key="2">
    <source>
        <dbReference type="EMBL" id="KAA6370432.1"/>
    </source>
</evidence>
<name>A0A5J4UKC1_9EUKA</name>
<gene>
    <name evidence="2" type="ORF">EZS28_034041</name>
</gene>
<feature type="region of interest" description="Disordered" evidence="1">
    <location>
        <begin position="338"/>
        <end position="372"/>
    </location>
</feature>
<sequence>MADGIDTLLKSCSGTYTEDGMQLNEEIDPMIVLMNILSQNIVSDDRLNRSKFCALSSLIAAQFELNADYALIEQLKSVTPLLQGENVHKISNFICKCAHRQEFSRCGAIQQFVDHLIEEQLSNDQLNNFSILESIIQSGFIPDSCCKLVPYLQLQEEQGNIHASELIVKLTFQKEHQTTRISNEVQQLNIIKAQKILENETKQEEKQEQSQQIKAVFQANVLNHKQFTSEQNLLSGTMKPNSTLIILASPQKFIKICLQISTQVTQPSKTEIKKGIKPKIEQLRSIRIGFSAIEGDFVINYLLGHASSTIALVQQDGLLMIEANQKVIHTFQQNTIQDKDNVSSSSRTNSVGADKVSTHKVSSSSSSKAQPVFRRQITSEQIEYDEQSLSNSETESDDGYIIEYDNKQKKVKYSQQRLSQLKQQHSNFNYQIIRDSIVQIFIIERGIEKLALFKLGQQIIPFSITSIPQQAQLGVSGLDQGTTYRLVSVVHLPISGNTFKVMNQFANSERCVKIPFPTK</sequence>
<evidence type="ECO:0000256" key="1">
    <source>
        <dbReference type="SAM" id="MobiDB-lite"/>
    </source>
</evidence>